<dbReference type="Proteomes" id="UP000095492">
    <property type="component" value="Unassembled WGS sequence"/>
</dbReference>
<evidence type="ECO:0000313" key="1">
    <source>
        <dbReference type="EMBL" id="CUN21801.1"/>
    </source>
</evidence>
<dbReference type="STRING" id="39490.ERS852448_02489"/>
<sequence length="63" mass="7187">MKAEIKEYCIRCGICVGLYPQLFAHNFEKDCIDVKYDEIPAELEETAKNAARDCAVTAIYLKK</sequence>
<dbReference type="Proteomes" id="UP000431304">
    <property type="component" value="Unassembled WGS sequence"/>
</dbReference>
<reference evidence="1 3" key="1">
    <citation type="submission" date="2015-09" db="EMBL/GenBank/DDBJ databases">
        <authorList>
            <consortium name="Pathogen Informatics"/>
        </authorList>
    </citation>
    <scope>NUCLEOTIDE SEQUENCE [LARGE SCALE GENOMIC DNA]</scope>
    <source>
        <strain evidence="1 3">2789STDY5608891</strain>
    </source>
</reference>
<gene>
    <name evidence="1" type="ORF">ERS852448_02489</name>
    <name evidence="2" type="ORF">GKE72_13010</name>
</gene>
<dbReference type="AlphaFoldDB" id="A0A173V3G7"/>
<dbReference type="GeneID" id="42785378"/>
<organism evidence="1 3">
    <name type="scientific">Eubacterium ramulus</name>
    <dbReference type="NCBI Taxonomy" id="39490"/>
    <lineage>
        <taxon>Bacteria</taxon>
        <taxon>Bacillati</taxon>
        <taxon>Bacillota</taxon>
        <taxon>Clostridia</taxon>
        <taxon>Eubacteriales</taxon>
        <taxon>Eubacteriaceae</taxon>
        <taxon>Eubacterium</taxon>
    </lineage>
</organism>
<evidence type="ECO:0000313" key="2">
    <source>
        <dbReference type="EMBL" id="MSD16961.1"/>
    </source>
</evidence>
<evidence type="ECO:0000313" key="4">
    <source>
        <dbReference type="Proteomes" id="UP000431304"/>
    </source>
</evidence>
<reference evidence="2 4" key="2">
    <citation type="journal article" date="2019" name="Nat. Med.">
        <title>A library of human gut bacterial isolates paired with longitudinal multiomics data enables mechanistic microbiome research.</title>
        <authorList>
            <person name="Poyet M."/>
            <person name="Groussin M."/>
            <person name="Gibbons S.M."/>
            <person name="Avila-Pacheco J."/>
            <person name="Jiang X."/>
            <person name="Kearney S.M."/>
            <person name="Perrotta A.R."/>
            <person name="Berdy B."/>
            <person name="Zhao S."/>
            <person name="Lieberman T.D."/>
            <person name="Swanson P.K."/>
            <person name="Smith M."/>
            <person name="Roesemann S."/>
            <person name="Alexander J.E."/>
            <person name="Rich S.A."/>
            <person name="Livny J."/>
            <person name="Vlamakis H."/>
            <person name="Clish C."/>
            <person name="Bullock K."/>
            <person name="Deik A."/>
            <person name="Scott J."/>
            <person name="Pierce K.A."/>
            <person name="Xavier R.J."/>
            <person name="Alm E.J."/>
        </authorList>
    </citation>
    <scope>NUCLEOTIDE SEQUENCE [LARGE SCALE GENOMIC DNA]</scope>
    <source>
        <strain evidence="2 4">BIOML-A3</strain>
    </source>
</reference>
<dbReference type="Gene3D" id="3.30.70.20">
    <property type="match status" value="1"/>
</dbReference>
<evidence type="ECO:0000313" key="3">
    <source>
        <dbReference type="Proteomes" id="UP000095492"/>
    </source>
</evidence>
<dbReference type="RefSeq" id="WP_021737781.1">
    <property type="nucleotide sequence ID" value="NZ_CABKSU010000011.1"/>
</dbReference>
<dbReference type="OrthoDB" id="9803319at2"/>
<dbReference type="EMBL" id="CYYA01000021">
    <property type="protein sequence ID" value="CUN21801.1"/>
    <property type="molecule type" value="Genomic_DNA"/>
</dbReference>
<dbReference type="Pfam" id="PF13370">
    <property type="entry name" value="Fer4_13"/>
    <property type="match status" value="1"/>
</dbReference>
<proteinExistence type="predicted"/>
<protein>
    <submittedName>
        <fullName evidence="2">Ferredoxin</fullName>
    </submittedName>
</protein>
<dbReference type="SUPFAM" id="SSF54862">
    <property type="entry name" value="4Fe-4S ferredoxins"/>
    <property type="match status" value="1"/>
</dbReference>
<name>A0A173V3G7_EUBRA</name>
<dbReference type="EMBL" id="WKRA01000025">
    <property type="protein sequence ID" value="MSD16961.1"/>
    <property type="molecule type" value="Genomic_DNA"/>
</dbReference>
<accession>A0A173V3G7</accession>